<evidence type="ECO:0000313" key="3">
    <source>
        <dbReference type="Proteomes" id="UP000800041"/>
    </source>
</evidence>
<dbReference type="Pfam" id="PF08568">
    <property type="entry name" value="Kinetochor_Ybp2"/>
    <property type="match status" value="1"/>
</dbReference>
<dbReference type="Proteomes" id="UP000800041">
    <property type="component" value="Unassembled WGS sequence"/>
</dbReference>
<protein>
    <submittedName>
        <fullName evidence="2">DUF1760-domain-containing protein</fullName>
    </submittedName>
</protein>
<dbReference type="PANTHER" id="PTHR28020">
    <property type="entry name" value="YAP1-BINDING PROTEIN 1-RELATED"/>
    <property type="match status" value="1"/>
</dbReference>
<dbReference type="AlphaFoldDB" id="A0A6G1GLK5"/>
<feature type="region of interest" description="Disordered" evidence="1">
    <location>
        <begin position="349"/>
        <end position="368"/>
    </location>
</feature>
<dbReference type="GO" id="GO:0034599">
    <property type="term" value="P:cellular response to oxidative stress"/>
    <property type="evidence" value="ECO:0007669"/>
    <property type="project" value="InterPro"/>
</dbReference>
<gene>
    <name evidence="2" type="ORF">K402DRAFT_408281</name>
</gene>
<accession>A0A6G1GLK5</accession>
<reference evidence="2" key="1">
    <citation type="journal article" date="2020" name="Stud. Mycol.">
        <title>101 Dothideomycetes genomes: a test case for predicting lifestyles and emergence of pathogens.</title>
        <authorList>
            <person name="Haridas S."/>
            <person name="Albert R."/>
            <person name="Binder M."/>
            <person name="Bloem J."/>
            <person name="Labutti K."/>
            <person name="Salamov A."/>
            <person name="Andreopoulos B."/>
            <person name="Baker S."/>
            <person name="Barry K."/>
            <person name="Bills G."/>
            <person name="Bluhm B."/>
            <person name="Cannon C."/>
            <person name="Castanera R."/>
            <person name="Culley D."/>
            <person name="Daum C."/>
            <person name="Ezra D."/>
            <person name="Gonzalez J."/>
            <person name="Henrissat B."/>
            <person name="Kuo A."/>
            <person name="Liang C."/>
            <person name="Lipzen A."/>
            <person name="Lutzoni F."/>
            <person name="Magnuson J."/>
            <person name="Mondo S."/>
            <person name="Nolan M."/>
            <person name="Ohm R."/>
            <person name="Pangilinan J."/>
            <person name="Park H.-J."/>
            <person name="Ramirez L."/>
            <person name="Alfaro M."/>
            <person name="Sun H."/>
            <person name="Tritt A."/>
            <person name="Yoshinaga Y."/>
            <person name="Zwiers L.-H."/>
            <person name="Turgeon B."/>
            <person name="Goodwin S."/>
            <person name="Spatafora J."/>
            <person name="Crous P."/>
            <person name="Grigoriev I."/>
        </authorList>
    </citation>
    <scope>NUCLEOTIDE SEQUENCE</scope>
    <source>
        <strain evidence="2">CBS 113979</strain>
    </source>
</reference>
<proteinExistence type="predicted"/>
<evidence type="ECO:0000313" key="2">
    <source>
        <dbReference type="EMBL" id="KAF1981598.1"/>
    </source>
</evidence>
<feature type="compositionally biased region" description="Acidic residues" evidence="1">
    <location>
        <begin position="98"/>
        <end position="117"/>
    </location>
</feature>
<dbReference type="OrthoDB" id="5396786at2759"/>
<dbReference type="GO" id="GO:0005737">
    <property type="term" value="C:cytoplasm"/>
    <property type="evidence" value="ECO:0007669"/>
    <property type="project" value="TreeGrafter"/>
</dbReference>
<dbReference type="EMBL" id="ML977196">
    <property type="protein sequence ID" value="KAF1981598.1"/>
    <property type="molecule type" value="Genomic_DNA"/>
</dbReference>
<name>A0A6G1GLK5_9PEZI</name>
<evidence type="ECO:0000256" key="1">
    <source>
        <dbReference type="SAM" id="MobiDB-lite"/>
    </source>
</evidence>
<organism evidence="2 3">
    <name type="scientific">Aulographum hederae CBS 113979</name>
    <dbReference type="NCBI Taxonomy" id="1176131"/>
    <lineage>
        <taxon>Eukaryota</taxon>
        <taxon>Fungi</taxon>
        <taxon>Dikarya</taxon>
        <taxon>Ascomycota</taxon>
        <taxon>Pezizomycotina</taxon>
        <taxon>Dothideomycetes</taxon>
        <taxon>Pleosporomycetidae</taxon>
        <taxon>Aulographales</taxon>
        <taxon>Aulographaceae</taxon>
    </lineage>
</organism>
<dbReference type="InterPro" id="IPR040347">
    <property type="entry name" value="YBP1/2"/>
</dbReference>
<keyword evidence="3" id="KW-1185">Reference proteome</keyword>
<dbReference type="PANTHER" id="PTHR28020:SF1">
    <property type="entry name" value="YAP1-BINDING PROTEIN 1-RELATED"/>
    <property type="match status" value="1"/>
</dbReference>
<feature type="region of interest" description="Disordered" evidence="1">
    <location>
        <begin position="97"/>
        <end position="117"/>
    </location>
</feature>
<dbReference type="InterPro" id="IPR013877">
    <property type="entry name" value="YAP-bd/ALF4/Glomulin"/>
</dbReference>
<sequence length="690" mass="75793">MASTNEEDPLIATLPPKTDPITYLTIIEYNLTKERLPTLHNILQDIQLTLEIGWDLVHLLMPLLPESQVCLQDIARLGNPREVVLKVTESLRLIEIGAMDEEDPDEDEAEPEDTDDGFESTLKTIEELKLSIPGAASESTTQKAKPQVPLQVLQFQELVSMLSVLHPRIKTRHPSRFLSTSLQAVLAVYSQLKSVENELTDSVISFVGAVAGTRRPQLPPRRSTSQLVTQAALVSAPDPEANSQPASGEDLAIYDRLLQSFITHVLEDYMLSLTSVDDTPGLAWGSRLLEKLEPDRVFRGPQKTSFTDKFARSETLSGRLSTVGQIVAVARDLDLNSTDLHAAVMDVKKESTGQPAEEDEPPSSVEDIPLSKTGSLFLVTARKVAGILYGSDVTTPPVAIFPDHATIIKNFMGGRSPATIGMEPEALIDCILALGVLALEDNNIGEPEDNEAFSTYLHTISVISANTPSPSLRAHAHYLTSTILRSHPDSTFRFSFIHDTLENCPFENLKESAVGWLKGETIEANPMSHRGSHAHDKGSESDDEAYANKHSIFSTPLALGKLSPFLFPDLTLAFSSTPAESLPETWAKFRLELGFYMAALNFYYLLLVAKHLHEPLDIKGLHETADIGGSYLGPLRKAVQIFGEDLEKGQEGQLWNNEGDQGVKDAKMDIERLQELLGVVEGAVKRLNSE</sequence>